<dbReference type="Proteomes" id="UP000193920">
    <property type="component" value="Unassembled WGS sequence"/>
</dbReference>
<reference evidence="1 2" key="1">
    <citation type="submission" date="2016-08" db="EMBL/GenBank/DDBJ databases">
        <title>A Parts List for Fungal Cellulosomes Revealed by Comparative Genomics.</title>
        <authorList>
            <consortium name="DOE Joint Genome Institute"/>
            <person name="Haitjema C.H."/>
            <person name="Gilmore S.P."/>
            <person name="Henske J.K."/>
            <person name="Solomon K.V."/>
            <person name="De Groot R."/>
            <person name="Kuo A."/>
            <person name="Mondo S.J."/>
            <person name="Salamov A.A."/>
            <person name="Labutti K."/>
            <person name="Zhao Z."/>
            <person name="Chiniquy J."/>
            <person name="Barry K."/>
            <person name="Brewer H.M."/>
            <person name="Purvine S.O."/>
            <person name="Wright A.T."/>
            <person name="Boxma B."/>
            <person name="Van Alen T."/>
            <person name="Hackstein J.H."/>
            <person name="Baker S.E."/>
            <person name="Grigoriev I.V."/>
            <person name="O'Malley M.A."/>
        </authorList>
    </citation>
    <scope>NUCLEOTIDE SEQUENCE [LARGE SCALE GENOMIC DNA]</scope>
    <source>
        <strain evidence="1 2">G1</strain>
    </source>
</reference>
<keyword evidence="2" id="KW-1185">Reference proteome</keyword>
<sequence length="130" mass="15184">MKMEKMIILQNFIKNNDINEVNSIISSELENNIIIEDDSILKKFINNFFVLIKSIHKTSSNEKYNNLGTENELKNEKVSKNQKVIDIESKSLKEKVLINQNIISPINKGNCTSEPKRLYIYLIYDIVNKY</sequence>
<dbReference type="EMBL" id="MCOG01000232">
    <property type="protein sequence ID" value="ORY23577.1"/>
    <property type="molecule type" value="Genomic_DNA"/>
</dbReference>
<name>A0A1Y2AMY1_9FUNG</name>
<evidence type="ECO:0000313" key="2">
    <source>
        <dbReference type="Proteomes" id="UP000193920"/>
    </source>
</evidence>
<comment type="caution">
    <text evidence="1">The sequence shown here is derived from an EMBL/GenBank/DDBJ whole genome shotgun (WGS) entry which is preliminary data.</text>
</comment>
<proteinExistence type="predicted"/>
<gene>
    <name evidence="1" type="ORF">LY90DRAFT_631023</name>
</gene>
<evidence type="ECO:0000313" key="1">
    <source>
        <dbReference type="EMBL" id="ORY23577.1"/>
    </source>
</evidence>
<accession>A0A1Y2AMY1</accession>
<organism evidence="1 2">
    <name type="scientific">Neocallimastix californiae</name>
    <dbReference type="NCBI Taxonomy" id="1754190"/>
    <lineage>
        <taxon>Eukaryota</taxon>
        <taxon>Fungi</taxon>
        <taxon>Fungi incertae sedis</taxon>
        <taxon>Chytridiomycota</taxon>
        <taxon>Chytridiomycota incertae sedis</taxon>
        <taxon>Neocallimastigomycetes</taxon>
        <taxon>Neocallimastigales</taxon>
        <taxon>Neocallimastigaceae</taxon>
        <taxon>Neocallimastix</taxon>
    </lineage>
</organism>
<protein>
    <submittedName>
        <fullName evidence="1">Uncharacterized protein</fullName>
    </submittedName>
</protein>
<dbReference type="AlphaFoldDB" id="A0A1Y2AMY1"/>